<evidence type="ECO:0000313" key="5">
    <source>
        <dbReference type="EMBL" id="BBD14131.1"/>
    </source>
</evidence>
<dbReference type="GO" id="GO:0005762">
    <property type="term" value="C:mitochondrial large ribosomal subunit"/>
    <property type="evidence" value="ECO:0007669"/>
    <property type="project" value="TreeGrafter"/>
</dbReference>
<dbReference type="InterPro" id="IPR016180">
    <property type="entry name" value="Ribosomal_uL16_dom"/>
</dbReference>
<dbReference type="NCBIfam" id="TIGR01164">
    <property type="entry name" value="rplP_bact"/>
    <property type="match status" value="1"/>
</dbReference>
<evidence type="ECO:0000256" key="2">
    <source>
        <dbReference type="ARBA" id="ARBA00022980"/>
    </source>
</evidence>
<reference evidence="5" key="1">
    <citation type="journal article" date="2018" name="Sci. Rep.">
        <title>Ophirina amphinema n. gen., n. sp., a New Deeply Branching Discobid with Phylogenetic Affinity to Jakobids.</title>
        <authorList>
            <person name="Yabuki A."/>
            <person name="Gyaltshen Y."/>
            <person name="Heiss A.A."/>
            <person name="Fujikura K."/>
            <person name="Kim E."/>
        </authorList>
    </citation>
    <scope>NUCLEOTIDE SEQUENCE</scope>
    <source>
        <strain evidence="5">JB</strain>
    </source>
</reference>
<keyword evidence="5" id="KW-0496">Mitochondrion</keyword>
<dbReference type="InterPro" id="IPR047873">
    <property type="entry name" value="Ribosomal_uL16"/>
</dbReference>
<organism evidence="5">
    <name type="scientific">Ophirina amphinema</name>
    <dbReference type="NCBI Taxonomy" id="2108040"/>
    <lineage>
        <taxon>Eukaryota</taxon>
        <taxon>Discoba</taxon>
        <taxon>Jakobida</taxon>
        <taxon>Ophirinina</taxon>
        <taxon>Ophirinidae</taxon>
        <taxon>Ophirina</taxon>
    </lineage>
</organism>
<dbReference type="PANTHER" id="PTHR12220:SF13">
    <property type="entry name" value="LARGE RIBOSOMAL SUBUNIT PROTEIN UL16M"/>
    <property type="match status" value="1"/>
</dbReference>
<dbReference type="Pfam" id="PF00252">
    <property type="entry name" value="Ribosomal_L16"/>
    <property type="match status" value="1"/>
</dbReference>
<dbReference type="HAMAP" id="MF_01342">
    <property type="entry name" value="Ribosomal_uL16"/>
    <property type="match status" value="1"/>
</dbReference>
<dbReference type="GO" id="GO:0019843">
    <property type="term" value="F:rRNA binding"/>
    <property type="evidence" value="ECO:0007669"/>
    <property type="project" value="InterPro"/>
</dbReference>
<keyword evidence="2 4" id="KW-0689">Ribosomal protein</keyword>
<evidence type="ECO:0000256" key="3">
    <source>
        <dbReference type="ARBA" id="ARBA00023274"/>
    </source>
</evidence>
<dbReference type="FunFam" id="3.90.1170.10:FF:000001">
    <property type="entry name" value="50S ribosomal protein L16"/>
    <property type="match status" value="1"/>
</dbReference>
<dbReference type="AlphaFoldDB" id="A0A348AYR3"/>
<comment type="similarity">
    <text evidence="1 4">Belongs to the universal ribosomal protein uL16 family.</text>
</comment>
<gene>
    <name evidence="5" type="primary">rpl16</name>
</gene>
<dbReference type="SUPFAM" id="SSF54686">
    <property type="entry name" value="Ribosomal protein L16p/L10e"/>
    <property type="match status" value="1"/>
</dbReference>
<dbReference type="PRINTS" id="PR00060">
    <property type="entry name" value="RIBOSOMALL16"/>
</dbReference>
<dbReference type="GO" id="GO:0003735">
    <property type="term" value="F:structural constituent of ribosome"/>
    <property type="evidence" value="ECO:0007669"/>
    <property type="project" value="InterPro"/>
</dbReference>
<dbReference type="InterPro" id="IPR020798">
    <property type="entry name" value="Ribosomal_uL16_CS"/>
</dbReference>
<geneLocation type="mitochondrion" evidence="5"/>
<accession>A0A348AYR3</accession>
<dbReference type="InterPro" id="IPR000114">
    <property type="entry name" value="Ribosomal_uL16_bact-type"/>
</dbReference>
<dbReference type="PROSITE" id="PS00586">
    <property type="entry name" value="RIBOSOMAL_L16_1"/>
    <property type="match status" value="1"/>
</dbReference>
<evidence type="ECO:0000256" key="1">
    <source>
        <dbReference type="ARBA" id="ARBA00008931"/>
    </source>
</evidence>
<dbReference type="PROSITE" id="PS00701">
    <property type="entry name" value="RIBOSOMAL_L16_2"/>
    <property type="match status" value="1"/>
</dbReference>
<dbReference type="PANTHER" id="PTHR12220">
    <property type="entry name" value="50S/60S RIBOSOMAL PROTEIN L16"/>
    <property type="match status" value="1"/>
</dbReference>
<evidence type="ECO:0000256" key="4">
    <source>
        <dbReference type="RuleBase" id="RU004413"/>
    </source>
</evidence>
<protein>
    <submittedName>
        <fullName evidence="5">Ribosomal protein L16</fullName>
    </submittedName>
</protein>
<name>A0A348AYR3_9EUKA</name>
<dbReference type="GO" id="GO:0032543">
    <property type="term" value="P:mitochondrial translation"/>
    <property type="evidence" value="ECO:0007669"/>
    <property type="project" value="TreeGrafter"/>
</dbReference>
<keyword evidence="3 4" id="KW-0687">Ribonucleoprotein</keyword>
<dbReference type="CDD" id="cd01433">
    <property type="entry name" value="Ribosomal_L16_L10e"/>
    <property type="match status" value="1"/>
</dbReference>
<dbReference type="EMBL" id="LC369600">
    <property type="protein sequence ID" value="BBD14131.1"/>
    <property type="molecule type" value="Genomic_DNA"/>
</dbReference>
<proteinExistence type="inferred from homology"/>
<sequence>MLIPKRTKFRKYQKGRVKGIECTSNKLKFGIYGIKALEGGRITASQIESVRLAVVRKVRKSGRLWIRIFPDISVTSKPVEVRMGRGKGSIDYWCTRVRPGKVLFELDGVTFDIAKEVLSSACFKLPIKAKFFCESYVSNI</sequence>
<dbReference type="InterPro" id="IPR036920">
    <property type="entry name" value="Ribosomal_uL16_sf"/>
</dbReference>
<dbReference type="Gene3D" id="3.90.1170.10">
    <property type="entry name" value="Ribosomal protein L10e/L16"/>
    <property type="match status" value="1"/>
</dbReference>